<dbReference type="Gene3D" id="3.40.50.300">
    <property type="entry name" value="P-loop containing nucleotide triphosphate hydrolases"/>
    <property type="match status" value="2"/>
</dbReference>
<dbReference type="eggNOG" id="KOG1801">
    <property type="taxonomic scope" value="Eukaryota"/>
</dbReference>
<reference evidence="3" key="2">
    <citation type="submission" date="2018-05" db="EMBL/GenBank/DDBJ databases">
        <title>OpunRS2 (Oryza punctata Reference Sequence Version 2).</title>
        <authorList>
            <person name="Zhang J."/>
            <person name="Kudrna D."/>
            <person name="Lee S."/>
            <person name="Talag J."/>
            <person name="Welchert J."/>
            <person name="Wing R.A."/>
        </authorList>
    </citation>
    <scope>NUCLEOTIDE SEQUENCE [LARGE SCALE GENOMIC DNA]</scope>
</reference>
<organism evidence="3">
    <name type="scientific">Oryza punctata</name>
    <name type="common">Red rice</name>
    <dbReference type="NCBI Taxonomy" id="4537"/>
    <lineage>
        <taxon>Eukaryota</taxon>
        <taxon>Viridiplantae</taxon>
        <taxon>Streptophyta</taxon>
        <taxon>Embryophyta</taxon>
        <taxon>Tracheophyta</taxon>
        <taxon>Spermatophyta</taxon>
        <taxon>Magnoliopsida</taxon>
        <taxon>Liliopsida</taxon>
        <taxon>Poales</taxon>
        <taxon>Poaceae</taxon>
        <taxon>BOP clade</taxon>
        <taxon>Oryzoideae</taxon>
        <taxon>Oryzeae</taxon>
        <taxon>Oryzinae</taxon>
        <taxon>Oryza</taxon>
    </lineage>
</organism>
<dbReference type="InterPro" id="IPR041679">
    <property type="entry name" value="DNA2/NAM7-like_C"/>
</dbReference>
<name>A0A0E0KUC7_ORYPU</name>
<dbReference type="PANTHER" id="PTHR10887">
    <property type="entry name" value="DNA2/NAM7 HELICASE FAMILY"/>
    <property type="match status" value="1"/>
</dbReference>
<dbReference type="InterPro" id="IPR027417">
    <property type="entry name" value="P-loop_NTPase"/>
</dbReference>
<dbReference type="InterPro" id="IPR041677">
    <property type="entry name" value="DNA2/NAM7_AAA_11"/>
</dbReference>
<evidence type="ECO:0008006" key="5">
    <source>
        <dbReference type="Google" id="ProtNLM"/>
    </source>
</evidence>
<dbReference type="InterPro" id="IPR045055">
    <property type="entry name" value="DNA2/NAM7-like"/>
</dbReference>
<evidence type="ECO:0000313" key="4">
    <source>
        <dbReference type="Proteomes" id="UP000026962"/>
    </source>
</evidence>
<evidence type="ECO:0000259" key="1">
    <source>
        <dbReference type="Pfam" id="PF13086"/>
    </source>
</evidence>
<dbReference type="PANTHER" id="PTHR10887:SF479">
    <property type="entry name" value="DNA2_NAM7 HELICASE HELICASE DOMAIN-CONTAINING PROTEIN"/>
    <property type="match status" value="1"/>
</dbReference>
<reference evidence="3" key="1">
    <citation type="submission" date="2015-04" db="UniProtKB">
        <authorList>
            <consortium name="EnsemblPlants"/>
        </authorList>
    </citation>
    <scope>IDENTIFICATION</scope>
</reference>
<dbReference type="EnsemblPlants" id="OPUNC04G20490.1">
    <property type="protein sequence ID" value="OPUNC04G20490.1"/>
    <property type="gene ID" value="OPUNC04G20490"/>
</dbReference>
<protein>
    <recommendedName>
        <fullName evidence="5">DNA2/NAM7 helicase helicase domain-containing protein</fullName>
    </recommendedName>
</protein>
<dbReference type="GO" id="GO:0004386">
    <property type="term" value="F:helicase activity"/>
    <property type="evidence" value="ECO:0007669"/>
    <property type="project" value="InterPro"/>
</dbReference>
<dbReference type="Pfam" id="PF13087">
    <property type="entry name" value="AAA_12"/>
    <property type="match status" value="1"/>
</dbReference>
<dbReference type="Gramene" id="OPUNC04G20490.1">
    <property type="protein sequence ID" value="OPUNC04G20490.1"/>
    <property type="gene ID" value="OPUNC04G20490"/>
</dbReference>
<dbReference type="STRING" id="4537.A0A0E0KUC7"/>
<sequence>MSSNLEALPNGSSTKHIKSLVLLPTGVCPLYFYSVTISGHRGACAPCIGDIVVLTDTIPRRPSDLARKSNGRSYRLAHVKDVNRRSFLIRASKKIEDANSYAFVASLLTFTPYARIWRCLDYDYALKINPPLVMAVAGVALAGAIQSCVSAMQGNGASTTSGRFSLIWGPPGTGKTKTISVLLLMLMTTATSQSRYRVLTCVPTNTAISQVTSRLLALRKQHSASAGGGCLGDLLLFGNKERMGIDACVGTVDGVSVGIIWLYAAQVEAIQSGIDVNALRPLDVRVNSVDGFQGSEEDIIILSTVRHCLWILGNATTLLGSCSVWGELVRDAVDRRCFYDWDGGGGAGLLGVARRGHEDELDDVVEFSTACDKFADEAACRFGADICDALSSLQLA</sequence>
<evidence type="ECO:0000259" key="2">
    <source>
        <dbReference type="Pfam" id="PF13087"/>
    </source>
</evidence>
<feature type="domain" description="DNA2/NAM7 helicase helicase" evidence="1">
    <location>
        <begin position="158"/>
        <end position="220"/>
    </location>
</feature>
<proteinExistence type="predicted"/>
<dbReference type="HOGENOM" id="CLU_697150_0_0_1"/>
<dbReference type="SUPFAM" id="SSF52540">
    <property type="entry name" value="P-loop containing nucleoside triphosphate hydrolases"/>
    <property type="match status" value="1"/>
</dbReference>
<evidence type="ECO:0000313" key="3">
    <source>
        <dbReference type="EnsemblPlants" id="OPUNC04G20490.1"/>
    </source>
</evidence>
<accession>A0A0E0KUC7</accession>
<dbReference type="Proteomes" id="UP000026962">
    <property type="component" value="Chromosome 4"/>
</dbReference>
<feature type="domain" description="DNA2/NAM7 helicase-like C-terminal" evidence="2">
    <location>
        <begin position="255"/>
        <end position="307"/>
    </location>
</feature>
<dbReference type="Pfam" id="PF13086">
    <property type="entry name" value="AAA_11"/>
    <property type="match status" value="1"/>
</dbReference>
<keyword evidence="4" id="KW-1185">Reference proteome</keyword>
<dbReference type="AlphaFoldDB" id="A0A0E0KUC7"/>